<dbReference type="EMBL" id="KZ110592">
    <property type="protein sequence ID" value="OSX66620.1"/>
    <property type="molecule type" value="Genomic_DNA"/>
</dbReference>
<dbReference type="SUPFAM" id="SSF89095">
    <property type="entry name" value="GatB/YqeY motif"/>
    <property type="match status" value="1"/>
</dbReference>
<protein>
    <recommendedName>
        <fullName evidence="1">Altered inheritance of mitochondria protein 41</fullName>
    </recommendedName>
</protein>
<dbReference type="PANTHER" id="PTHR28055">
    <property type="entry name" value="ALTERED INHERITANCE OF MITOCHONDRIA PROTEIN 41, MITOCHONDRIAL"/>
    <property type="match status" value="1"/>
</dbReference>
<sequence>MKSTVIRSVLAEVYAADKAPGCSELASSSTIFAILRKAVLRRSDSAAEFEKASRPDLAQKEKNEAELLEPFLPPLLSEAEIDRALREVISEQPQLTSDANPRKVMGLVFKSFYTKVDRSSVDADLVRRRAEALLAGA</sequence>
<dbReference type="Pfam" id="PF09424">
    <property type="entry name" value="YqeY"/>
    <property type="match status" value="1"/>
</dbReference>
<dbReference type="PANTHER" id="PTHR28055:SF1">
    <property type="entry name" value="ALTERED INHERITANCE OF MITOCHONDRIA PROTEIN 41, MITOCHONDRIAL"/>
    <property type="match status" value="1"/>
</dbReference>
<comment type="subcellular location">
    <subcellularLocation>
        <location evidence="1">Mitochondrion</location>
    </subcellularLocation>
</comment>
<dbReference type="STRING" id="670580.A0A1X6NDM2"/>
<dbReference type="GO" id="GO:0016884">
    <property type="term" value="F:carbon-nitrogen ligase activity, with glutamine as amido-N-donor"/>
    <property type="evidence" value="ECO:0007669"/>
    <property type="project" value="UniProtKB-UniRule"/>
</dbReference>
<organism evidence="2 3">
    <name type="scientific">Postia placenta MAD-698-R-SB12</name>
    <dbReference type="NCBI Taxonomy" id="670580"/>
    <lineage>
        <taxon>Eukaryota</taxon>
        <taxon>Fungi</taxon>
        <taxon>Dikarya</taxon>
        <taxon>Basidiomycota</taxon>
        <taxon>Agaricomycotina</taxon>
        <taxon>Agaricomycetes</taxon>
        <taxon>Polyporales</taxon>
        <taxon>Adustoporiaceae</taxon>
        <taxon>Rhodonia</taxon>
    </lineage>
</organism>
<dbReference type="InterPro" id="IPR019004">
    <property type="entry name" value="YqeY/Aim41"/>
</dbReference>
<keyword evidence="1" id="KW-0496">Mitochondrion</keyword>
<evidence type="ECO:0000313" key="3">
    <source>
        <dbReference type="Proteomes" id="UP000194127"/>
    </source>
</evidence>
<keyword evidence="3" id="KW-1185">Reference proteome</keyword>
<dbReference type="Gene3D" id="1.10.1510.10">
    <property type="entry name" value="Uncharacterised protein YqeY/AIM41 PF09424, N-terminal domain"/>
    <property type="match status" value="1"/>
</dbReference>
<accession>A0A1X6NDM2</accession>
<dbReference type="Proteomes" id="UP000194127">
    <property type="component" value="Unassembled WGS sequence"/>
</dbReference>
<dbReference type="InterPro" id="IPR042184">
    <property type="entry name" value="YqeY/Aim41_N"/>
</dbReference>
<dbReference type="InterPro" id="IPR003789">
    <property type="entry name" value="Asn/Gln_tRNA_amidoTrase-B-like"/>
</dbReference>
<evidence type="ECO:0000313" key="2">
    <source>
        <dbReference type="EMBL" id="OSX66620.1"/>
    </source>
</evidence>
<proteinExistence type="inferred from homology"/>
<evidence type="ECO:0000256" key="1">
    <source>
        <dbReference type="RuleBase" id="RU365099"/>
    </source>
</evidence>
<dbReference type="GO" id="GO:0005739">
    <property type="term" value="C:mitochondrion"/>
    <property type="evidence" value="ECO:0007669"/>
    <property type="project" value="UniProtKB-SubCell"/>
</dbReference>
<comment type="similarity">
    <text evidence="1">Belongs to the AIM41 family.</text>
</comment>
<reference evidence="2 3" key="1">
    <citation type="submission" date="2017-04" db="EMBL/GenBank/DDBJ databases">
        <title>Genome Sequence of the Model Brown-Rot Fungus Postia placenta SB12.</title>
        <authorList>
            <consortium name="DOE Joint Genome Institute"/>
            <person name="Gaskell J."/>
            <person name="Kersten P."/>
            <person name="Larrondo L.F."/>
            <person name="Canessa P."/>
            <person name="Martinez D."/>
            <person name="Hibbett D."/>
            <person name="Schmoll M."/>
            <person name="Kubicek C.P."/>
            <person name="Martinez A.T."/>
            <person name="Yadav J."/>
            <person name="Master E."/>
            <person name="Magnuson J.K."/>
            <person name="James T."/>
            <person name="Yaver D."/>
            <person name="Berka R."/>
            <person name="Labutti K."/>
            <person name="Lipzen A."/>
            <person name="Aerts A."/>
            <person name="Barry K."/>
            <person name="Henrissat B."/>
            <person name="Blanchette R."/>
            <person name="Grigoriev I."/>
            <person name="Cullen D."/>
        </authorList>
    </citation>
    <scope>NUCLEOTIDE SEQUENCE [LARGE SCALE GENOMIC DNA]</scope>
    <source>
        <strain evidence="2 3">MAD-698-R-SB12</strain>
    </source>
</reference>
<name>A0A1X6NDM2_9APHY</name>
<dbReference type="OrthoDB" id="538640at2759"/>
<dbReference type="AlphaFoldDB" id="A0A1X6NDM2"/>
<gene>
    <name evidence="1" type="primary">AIM41</name>
    <name evidence="2" type="ORF">POSPLADRAFT_1043997</name>
</gene>